<feature type="region of interest" description="Disordered" evidence="1">
    <location>
        <begin position="46"/>
        <end position="85"/>
    </location>
</feature>
<dbReference type="AlphaFoldDB" id="A0A1I8GL27"/>
<sequence length="85" mass="9422">MKQTRHRLSQLTALLPLQAAVLRQFWHQKQLPLLIKICPTAQQQLAESGPDFGRTLKSDGSLDGGLSPGPSQQNDSYQHSNPQFA</sequence>
<dbReference type="WBParaSite" id="maker-uti_cns_0002308-snap-gene-0.10-mRNA-1">
    <property type="protein sequence ID" value="maker-uti_cns_0002308-snap-gene-0.10-mRNA-1"/>
    <property type="gene ID" value="maker-uti_cns_0002308-snap-gene-0.10"/>
</dbReference>
<dbReference type="Proteomes" id="UP000095280">
    <property type="component" value="Unplaced"/>
</dbReference>
<protein>
    <submittedName>
        <fullName evidence="3">Secreted protein</fullName>
    </submittedName>
</protein>
<accession>A0A1I8GL27</accession>
<evidence type="ECO:0000256" key="1">
    <source>
        <dbReference type="SAM" id="MobiDB-lite"/>
    </source>
</evidence>
<reference evidence="3" key="1">
    <citation type="submission" date="2016-11" db="UniProtKB">
        <authorList>
            <consortium name="WormBaseParasite"/>
        </authorList>
    </citation>
    <scope>IDENTIFICATION</scope>
</reference>
<proteinExistence type="predicted"/>
<keyword evidence="2" id="KW-1185">Reference proteome</keyword>
<name>A0A1I8GL27_9PLAT</name>
<evidence type="ECO:0000313" key="3">
    <source>
        <dbReference type="WBParaSite" id="maker-uti_cns_0002308-snap-gene-0.10-mRNA-1"/>
    </source>
</evidence>
<feature type="compositionally biased region" description="Polar residues" evidence="1">
    <location>
        <begin position="72"/>
        <end position="85"/>
    </location>
</feature>
<organism evidence="2 3">
    <name type="scientific">Macrostomum lignano</name>
    <dbReference type="NCBI Taxonomy" id="282301"/>
    <lineage>
        <taxon>Eukaryota</taxon>
        <taxon>Metazoa</taxon>
        <taxon>Spiralia</taxon>
        <taxon>Lophotrochozoa</taxon>
        <taxon>Platyhelminthes</taxon>
        <taxon>Rhabditophora</taxon>
        <taxon>Macrostomorpha</taxon>
        <taxon>Macrostomida</taxon>
        <taxon>Macrostomidae</taxon>
        <taxon>Macrostomum</taxon>
    </lineage>
</organism>
<evidence type="ECO:0000313" key="2">
    <source>
        <dbReference type="Proteomes" id="UP000095280"/>
    </source>
</evidence>